<evidence type="ECO:0000313" key="2">
    <source>
        <dbReference type="Proteomes" id="UP001054945"/>
    </source>
</evidence>
<name>A0AAV4MAW9_CAEEX</name>
<gene>
    <name evidence="1" type="ORF">CEXT_659911</name>
</gene>
<dbReference type="Proteomes" id="UP001054945">
    <property type="component" value="Unassembled WGS sequence"/>
</dbReference>
<reference evidence="1 2" key="1">
    <citation type="submission" date="2021-06" db="EMBL/GenBank/DDBJ databases">
        <title>Caerostris extrusa draft genome.</title>
        <authorList>
            <person name="Kono N."/>
            <person name="Arakawa K."/>
        </authorList>
    </citation>
    <scope>NUCLEOTIDE SEQUENCE [LARGE SCALE GENOMIC DNA]</scope>
</reference>
<protein>
    <submittedName>
        <fullName evidence="1">Uncharacterized protein</fullName>
    </submittedName>
</protein>
<evidence type="ECO:0000313" key="1">
    <source>
        <dbReference type="EMBL" id="GIX69526.1"/>
    </source>
</evidence>
<proteinExistence type="predicted"/>
<comment type="caution">
    <text evidence="1">The sequence shown here is derived from an EMBL/GenBank/DDBJ whole genome shotgun (WGS) entry which is preliminary data.</text>
</comment>
<accession>A0AAV4MAW9</accession>
<sequence>MMTLFTRIFKFLFKESQRYHRGGDLICAADDRALLFLNNGELQFIFLLVMTPQEALDVSITSPDICNWSTLDDIYSAHFTYFDSKTFCWSKDRDNTAQFLEF</sequence>
<keyword evidence="2" id="KW-1185">Reference proteome</keyword>
<dbReference type="AlphaFoldDB" id="A0AAV4MAW9"/>
<organism evidence="1 2">
    <name type="scientific">Caerostris extrusa</name>
    <name type="common">Bark spider</name>
    <name type="synonym">Caerostris bankana</name>
    <dbReference type="NCBI Taxonomy" id="172846"/>
    <lineage>
        <taxon>Eukaryota</taxon>
        <taxon>Metazoa</taxon>
        <taxon>Ecdysozoa</taxon>
        <taxon>Arthropoda</taxon>
        <taxon>Chelicerata</taxon>
        <taxon>Arachnida</taxon>
        <taxon>Araneae</taxon>
        <taxon>Araneomorphae</taxon>
        <taxon>Entelegynae</taxon>
        <taxon>Araneoidea</taxon>
        <taxon>Araneidae</taxon>
        <taxon>Caerostris</taxon>
    </lineage>
</organism>
<dbReference type="EMBL" id="BPLR01002060">
    <property type="protein sequence ID" value="GIX69526.1"/>
    <property type="molecule type" value="Genomic_DNA"/>
</dbReference>